<comment type="similarity">
    <text evidence="16">In the C-terminal section; belongs to the Thz kinase family.</text>
</comment>
<keyword evidence="10" id="KW-0067">ATP-binding</keyword>
<dbReference type="RefSeq" id="XP_046061386.1">
    <property type="nucleotide sequence ID" value="XM_046205442.1"/>
</dbReference>
<evidence type="ECO:0000256" key="14">
    <source>
        <dbReference type="ARBA" id="ARBA00047851"/>
    </source>
</evidence>
<dbReference type="OrthoDB" id="4994at2759"/>
<dbReference type="InterPro" id="IPR029056">
    <property type="entry name" value="Ribokinase-like"/>
</dbReference>
<dbReference type="GO" id="GO:0009228">
    <property type="term" value="P:thiamine biosynthetic process"/>
    <property type="evidence" value="ECO:0007669"/>
    <property type="project" value="UniProtKB-KW"/>
</dbReference>
<dbReference type="EMBL" id="JAEUBE010000295">
    <property type="protein sequence ID" value="KAH3666182.1"/>
    <property type="molecule type" value="Genomic_DNA"/>
</dbReference>
<name>A0A9P8P6J3_9ASCO</name>
<evidence type="ECO:0000256" key="11">
    <source>
        <dbReference type="ARBA" id="ARBA00022842"/>
    </source>
</evidence>
<dbReference type="Gene3D" id="3.40.1190.20">
    <property type="match status" value="1"/>
</dbReference>
<dbReference type="GO" id="GO:0005524">
    <property type="term" value="F:ATP binding"/>
    <property type="evidence" value="ECO:0007669"/>
    <property type="project" value="UniProtKB-KW"/>
</dbReference>
<dbReference type="Gene3D" id="3.20.20.70">
    <property type="entry name" value="Aldolase class I"/>
    <property type="match status" value="1"/>
</dbReference>
<reference evidence="19" key="1">
    <citation type="journal article" date="2021" name="Open Biol.">
        <title>Shared evolutionary footprints suggest mitochondrial oxidative damage underlies multiple complex I losses in fungi.</title>
        <authorList>
            <person name="Schikora-Tamarit M.A."/>
            <person name="Marcet-Houben M."/>
            <person name="Nosek J."/>
            <person name="Gabaldon T."/>
        </authorList>
    </citation>
    <scope>NUCLEOTIDE SEQUENCE</scope>
    <source>
        <strain evidence="19">CBS6075</strain>
    </source>
</reference>
<comment type="pathway">
    <text evidence="4">Cofactor biosynthesis; thiamine diphosphate biosynthesis; 4-methyl-5-(2-phosphoethyl)-thiazole from 5-(2-hydroxyethyl)-4-methylthiazole: step 1/1.</text>
</comment>
<evidence type="ECO:0000256" key="15">
    <source>
        <dbReference type="ARBA" id="ARBA00047883"/>
    </source>
</evidence>
<comment type="catalytic activity">
    <reaction evidence="13">
        <text>4-methyl-5-(2-phosphooxyethyl)-thiazole + 4-amino-2-methyl-5-(diphosphooxymethyl)pyrimidine + H(+) = thiamine phosphate + diphosphate</text>
        <dbReference type="Rhea" id="RHEA:22328"/>
        <dbReference type="ChEBI" id="CHEBI:15378"/>
        <dbReference type="ChEBI" id="CHEBI:33019"/>
        <dbReference type="ChEBI" id="CHEBI:37575"/>
        <dbReference type="ChEBI" id="CHEBI:57841"/>
        <dbReference type="ChEBI" id="CHEBI:58296"/>
        <dbReference type="EC" id="2.5.1.3"/>
    </reaction>
</comment>
<dbReference type="InterPro" id="IPR036206">
    <property type="entry name" value="ThiamineP_synth_sf"/>
</dbReference>
<dbReference type="InterPro" id="IPR000417">
    <property type="entry name" value="Hyethyz_kinase"/>
</dbReference>
<evidence type="ECO:0000256" key="13">
    <source>
        <dbReference type="ARBA" id="ARBA00047334"/>
    </source>
</evidence>
<sequence length="509" mass="54071">MTNFDLSVYLVTNAEMVPAGGSFIEYVRQAIENGVTCLQLREKDLNTRDFIARAREVKKLTDKAGIPLIINDRADIALAVDAHLHVGQDDMTVQDARKLLGPDKIIGVSASKPHEILKALEDGADYVGIGICFDTKTKVTAKLPMGPIGAQKLLQIIKDSGKPLKTCLIGGINETNVQRVRAQARIPGLAIDGVAIVSCIMASPDPATATRKLVSLWNETPIFWQSLSTGPEATVKELIRQVRTVKPLVHHITNGVVKNFSANVTLAIGAAPLMSECPEEFGELAQYPNNSLVLNTGTPTEEETQMYLQALKAYNKHGKPVVYDPVGAGASTIRRLSVQKLLLEGYMTVIKGNQGEIFTAAGIQKSMRGVDSGSEEALESAVSVAKTLAVQTRSVVVVTGKKDIVVDGVLDGRPSVDGEVTVAIIEGGHELMGNVTGTGCSLGSTIAAFVAANKGSPFLATVAACSVYKQAGRKAGARAAGPGSFQTLFLDQLQACTETGDYENFQIIS</sequence>
<evidence type="ECO:0000256" key="17">
    <source>
        <dbReference type="ARBA" id="ARBA00061283"/>
    </source>
</evidence>
<keyword evidence="8" id="KW-0547">Nucleotide-binding</keyword>
<keyword evidence="7" id="KW-0479">Metal-binding</keyword>
<dbReference type="HAMAP" id="MF_00228">
    <property type="entry name" value="Thz_kinase"/>
    <property type="match status" value="1"/>
</dbReference>
<evidence type="ECO:0000256" key="8">
    <source>
        <dbReference type="ARBA" id="ARBA00022741"/>
    </source>
</evidence>
<accession>A0A9P8P6J3</accession>
<dbReference type="SUPFAM" id="SSF51391">
    <property type="entry name" value="Thiamin phosphate synthase"/>
    <property type="match status" value="1"/>
</dbReference>
<dbReference type="NCBIfam" id="TIGR00694">
    <property type="entry name" value="thiM"/>
    <property type="match status" value="1"/>
</dbReference>
<dbReference type="NCBIfam" id="TIGR00693">
    <property type="entry name" value="thiE"/>
    <property type="match status" value="1"/>
</dbReference>
<keyword evidence="20" id="KW-1185">Reference proteome</keyword>
<dbReference type="Proteomes" id="UP000769157">
    <property type="component" value="Unassembled WGS sequence"/>
</dbReference>
<evidence type="ECO:0000256" key="2">
    <source>
        <dbReference type="ARBA" id="ARBA00001946"/>
    </source>
</evidence>
<comment type="catalytic activity">
    <reaction evidence="14">
        <text>2-(2-carboxy-4-methylthiazol-5-yl)ethyl phosphate + 4-amino-2-methyl-5-(diphosphooxymethyl)pyrimidine + 2 H(+) = thiamine phosphate + CO2 + diphosphate</text>
        <dbReference type="Rhea" id="RHEA:47848"/>
        <dbReference type="ChEBI" id="CHEBI:15378"/>
        <dbReference type="ChEBI" id="CHEBI:16526"/>
        <dbReference type="ChEBI" id="CHEBI:33019"/>
        <dbReference type="ChEBI" id="CHEBI:37575"/>
        <dbReference type="ChEBI" id="CHEBI:57841"/>
        <dbReference type="ChEBI" id="CHEBI:62890"/>
        <dbReference type="EC" id="2.5.1.3"/>
    </reaction>
</comment>
<dbReference type="GO" id="GO:0004789">
    <property type="term" value="F:thiamine-phosphate diphosphorylase activity"/>
    <property type="evidence" value="ECO:0007669"/>
    <property type="project" value="UniProtKB-EC"/>
</dbReference>
<organism evidence="19 20">
    <name type="scientific">Ogataea philodendri</name>
    <dbReference type="NCBI Taxonomy" id="1378263"/>
    <lineage>
        <taxon>Eukaryota</taxon>
        <taxon>Fungi</taxon>
        <taxon>Dikarya</taxon>
        <taxon>Ascomycota</taxon>
        <taxon>Saccharomycotina</taxon>
        <taxon>Pichiomycetes</taxon>
        <taxon>Pichiales</taxon>
        <taxon>Pichiaceae</taxon>
        <taxon>Ogataea</taxon>
    </lineage>
</organism>
<dbReference type="PRINTS" id="PR01099">
    <property type="entry name" value="HYETHTZKNASE"/>
</dbReference>
<keyword evidence="9" id="KW-0418">Kinase</keyword>
<evidence type="ECO:0000256" key="1">
    <source>
        <dbReference type="ARBA" id="ARBA00001771"/>
    </source>
</evidence>
<dbReference type="PANTHER" id="PTHR20857:SF23">
    <property type="entry name" value="THIAMINE BIOSYNTHETIC BIFUNCTIONAL ENZYME"/>
    <property type="match status" value="1"/>
</dbReference>
<evidence type="ECO:0000256" key="3">
    <source>
        <dbReference type="ARBA" id="ARBA00003814"/>
    </source>
</evidence>
<protein>
    <recommendedName>
        <fullName evidence="18">Thiamine phosphate synthase/TenI domain-containing protein</fullName>
    </recommendedName>
</protein>
<comment type="caution">
    <text evidence="19">The sequence shown here is derived from an EMBL/GenBank/DDBJ whole genome shotgun (WGS) entry which is preliminary data.</text>
</comment>
<evidence type="ECO:0000313" key="20">
    <source>
        <dbReference type="Proteomes" id="UP000769157"/>
    </source>
</evidence>
<evidence type="ECO:0000256" key="16">
    <source>
        <dbReference type="ARBA" id="ARBA00061146"/>
    </source>
</evidence>
<dbReference type="GO" id="GO:0004417">
    <property type="term" value="F:hydroxyethylthiazole kinase activity"/>
    <property type="evidence" value="ECO:0007669"/>
    <property type="project" value="UniProtKB-EC"/>
</dbReference>
<comment type="cofactor">
    <cofactor evidence="2">
        <name>Mg(2+)</name>
        <dbReference type="ChEBI" id="CHEBI:18420"/>
    </cofactor>
</comment>
<evidence type="ECO:0000256" key="6">
    <source>
        <dbReference type="ARBA" id="ARBA00022679"/>
    </source>
</evidence>
<keyword evidence="11" id="KW-0460">Magnesium</keyword>
<keyword evidence="12" id="KW-0784">Thiamine biosynthesis</keyword>
<dbReference type="InterPro" id="IPR034291">
    <property type="entry name" value="TMP_synthase"/>
</dbReference>
<evidence type="ECO:0000313" key="19">
    <source>
        <dbReference type="EMBL" id="KAH3666182.1"/>
    </source>
</evidence>
<comment type="pathway">
    <text evidence="5">Cofactor biosynthesis; thiamine diphosphate biosynthesis; thiamine phosphate from 4-amino-2-methyl-5-diphosphomethylpyrimidine and 4-methyl-5-(2-phosphoethyl)-thiazole: step 1/1.</text>
</comment>
<evidence type="ECO:0000256" key="4">
    <source>
        <dbReference type="ARBA" id="ARBA00004868"/>
    </source>
</evidence>
<dbReference type="CDD" id="cd01170">
    <property type="entry name" value="THZ_kinase"/>
    <property type="match status" value="1"/>
</dbReference>
<comment type="catalytic activity">
    <reaction evidence="1">
        <text>5-(2-hydroxyethyl)-4-methylthiazole + ATP = 4-methyl-5-(2-phosphooxyethyl)-thiazole + ADP + H(+)</text>
        <dbReference type="Rhea" id="RHEA:24212"/>
        <dbReference type="ChEBI" id="CHEBI:15378"/>
        <dbReference type="ChEBI" id="CHEBI:17957"/>
        <dbReference type="ChEBI" id="CHEBI:30616"/>
        <dbReference type="ChEBI" id="CHEBI:58296"/>
        <dbReference type="ChEBI" id="CHEBI:456216"/>
        <dbReference type="EC" id="2.7.1.50"/>
    </reaction>
</comment>
<dbReference type="CDD" id="cd00564">
    <property type="entry name" value="TMP_TenI"/>
    <property type="match status" value="1"/>
</dbReference>
<dbReference type="GeneID" id="70236336"/>
<keyword evidence="6" id="KW-0808">Transferase</keyword>
<feature type="domain" description="Thiamine phosphate synthase/TenI" evidence="18">
    <location>
        <begin position="8"/>
        <end position="200"/>
    </location>
</feature>
<reference evidence="19" key="2">
    <citation type="submission" date="2021-01" db="EMBL/GenBank/DDBJ databases">
        <authorList>
            <person name="Schikora-Tamarit M.A."/>
        </authorList>
    </citation>
    <scope>NUCLEOTIDE SEQUENCE</scope>
    <source>
        <strain evidence="19">CBS6075</strain>
    </source>
</reference>
<dbReference type="NCBIfam" id="NF006830">
    <property type="entry name" value="PRK09355.1"/>
    <property type="match status" value="1"/>
</dbReference>
<proteinExistence type="inferred from homology"/>
<gene>
    <name evidence="19" type="ORF">OGAPHI_004371</name>
</gene>
<evidence type="ECO:0000256" key="5">
    <source>
        <dbReference type="ARBA" id="ARBA00005165"/>
    </source>
</evidence>
<evidence type="ECO:0000256" key="9">
    <source>
        <dbReference type="ARBA" id="ARBA00022777"/>
    </source>
</evidence>
<dbReference type="GO" id="GO:0005737">
    <property type="term" value="C:cytoplasm"/>
    <property type="evidence" value="ECO:0007669"/>
    <property type="project" value="TreeGrafter"/>
</dbReference>
<dbReference type="GO" id="GO:0000287">
    <property type="term" value="F:magnesium ion binding"/>
    <property type="evidence" value="ECO:0007669"/>
    <property type="project" value="InterPro"/>
</dbReference>
<dbReference type="PANTHER" id="PTHR20857">
    <property type="entry name" value="THIAMINE-PHOSPHATE PYROPHOSPHORYLASE"/>
    <property type="match status" value="1"/>
</dbReference>
<dbReference type="InterPro" id="IPR022998">
    <property type="entry name" value="ThiamineP_synth_TenI"/>
</dbReference>
<dbReference type="Pfam" id="PF02581">
    <property type="entry name" value="TMP-TENI"/>
    <property type="match status" value="1"/>
</dbReference>
<evidence type="ECO:0000256" key="12">
    <source>
        <dbReference type="ARBA" id="ARBA00022977"/>
    </source>
</evidence>
<dbReference type="HAMAP" id="MF_00097">
    <property type="entry name" value="TMP_synthase"/>
    <property type="match status" value="1"/>
</dbReference>
<evidence type="ECO:0000256" key="7">
    <source>
        <dbReference type="ARBA" id="ARBA00022723"/>
    </source>
</evidence>
<evidence type="ECO:0000259" key="18">
    <source>
        <dbReference type="Pfam" id="PF02581"/>
    </source>
</evidence>
<dbReference type="AlphaFoldDB" id="A0A9P8P6J3"/>
<comment type="function">
    <text evidence="3">Condenses 4-methyl-5-(beta-hydroxyethyl)thiazole monophosphate (THZ-P) and 2-methyl-4-amino-5-hydroxymethyl pyrimidine pyrophosphate (HMP-PP) to form thiamine monophosphate (TMP).</text>
</comment>
<evidence type="ECO:0000256" key="10">
    <source>
        <dbReference type="ARBA" id="ARBA00022840"/>
    </source>
</evidence>
<dbReference type="Pfam" id="PF02110">
    <property type="entry name" value="HK"/>
    <property type="match status" value="1"/>
</dbReference>
<dbReference type="SUPFAM" id="SSF53613">
    <property type="entry name" value="Ribokinase-like"/>
    <property type="match status" value="1"/>
</dbReference>
<dbReference type="FunFam" id="3.20.20.70:FF:000104">
    <property type="entry name" value="Thiamine biosynthetic bifunctional enzyme"/>
    <property type="match status" value="1"/>
</dbReference>
<comment type="catalytic activity">
    <reaction evidence="15">
        <text>2-[(2R,5Z)-2-carboxy-4-methylthiazol-5(2H)-ylidene]ethyl phosphate + 4-amino-2-methyl-5-(diphosphooxymethyl)pyrimidine + 2 H(+) = thiamine phosphate + CO2 + diphosphate</text>
        <dbReference type="Rhea" id="RHEA:47844"/>
        <dbReference type="ChEBI" id="CHEBI:15378"/>
        <dbReference type="ChEBI" id="CHEBI:16526"/>
        <dbReference type="ChEBI" id="CHEBI:33019"/>
        <dbReference type="ChEBI" id="CHEBI:37575"/>
        <dbReference type="ChEBI" id="CHEBI:57841"/>
        <dbReference type="ChEBI" id="CHEBI:62899"/>
        <dbReference type="EC" id="2.5.1.3"/>
    </reaction>
</comment>
<dbReference type="InterPro" id="IPR013785">
    <property type="entry name" value="Aldolase_TIM"/>
</dbReference>
<comment type="similarity">
    <text evidence="17">In the N-terminal section; belongs to the thiamine-phosphate synthase family.</text>
</comment>